<keyword evidence="1" id="KW-1133">Transmembrane helix</keyword>
<evidence type="ECO:0000313" key="3">
    <source>
        <dbReference type="Proteomes" id="UP001500962"/>
    </source>
</evidence>
<evidence type="ECO:0000313" key="2">
    <source>
        <dbReference type="EMBL" id="GAA0465354.1"/>
    </source>
</evidence>
<protein>
    <recommendedName>
        <fullName evidence="4">Cox cluster protein</fullName>
    </recommendedName>
</protein>
<reference evidence="2" key="2">
    <citation type="submission" date="2023-12" db="EMBL/GenBank/DDBJ databases">
        <authorList>
            <person name="Sun Q."/>
            <person name="Inoue M."/>
        </authorList>
    </citation>
    <scope>NUCLEOTIDE SEQUENCE</scope>
    <source>
        <strain evidence="2">JCM 12289</strain>
    </source>
</reference>
<evidence type="ECO:0008006" key="4">
    <source>
        <dbReference type="Google" id="ProtNLM"/>
    </source>
</evidence>
<sequence>MSSLDTEEIIDIVEDQRKILLAALFPLALFMLFISQSGIPIIPIPATVILLAGIAAYYLVLFIENIDV</sequence>
<evidence type="ECO:0000256" key="1">
    <source>
        <dbReference type="SAM" id="Phobius"/>
    </source>
</evidence>
<dbReference type="Proteomes" id="UP001500962">
    <property type="component" value="Unassembled WGS sequence"/>
</dbReference>
<accession>A0AAV3SIS9</accession>
<comment type="caution">
    <text evidence="2">The sequence shown here is derived from an EMBL/GenBank/DDBJ whole genome shotgun (WGS) entry which is preliminary data.</text>
</comment>
<keyword evidence="1" id="KW-0472">Membrane</keyword>
<name>A0AAV3SIS9_HALDO</name>
<dbReference type="EMBL" id="BAAADN010000034">
    <property type="protein sequence ID" value="GAA0465354.1"/>
    <property type="molecule type" value="Genomic_DNA"/>
</dbReference>
<keyword evidence="1" id="KW-0812">Transmembrane</keyword>
<proteinExistence type="predicted"/>
<gene>
    <name evidence="2" type="ORF">GCM10008985_22870</name>
</gene>
<reference evidence="2" key="1">
    <citation type="journal article" date="2014" name="Int. J. Syst. Evol. Microbiol.">
        <title>Complete genome sequence of Corynebacterium casei LMG S-19264T (=DSM 44701T), isolated from a smear-ripened cheese.</title>
        <authorList>
            <consortium name="US DOE Joint Genome Institute (JGI-PGF)"/>
            <person name="Walter F."/>
            <person name="Albersmeier A."/>
            <person name="Kalinowski J."/>
            <person name="Ruckert C."/>
        </authorList>
    </citation>
    <scope>NUCLEOTIDE SEQUENCE</scope>
    <source>
        <strain evidence="2">JCM 12289</strain>
    </source>
</reference>
<dbReference type="AlphaFoldDB" id="A0AAV3SIS9"/>
<feature type="transmembrane region" description="Helical" evidence="1">
    <location>
        <begin position="19"/>
        <end position="35"/>
    </location>
</feature>
<organism evidence="2 3">
    <name type="scientific">Halococcus dombrowskii</name>
    <dbReference type="NCBI Taxonomy" id="179637"/>
    <lineage>
        <taxon>Archaea</taxon>
        <taxon>Methanobacteriati</taxon>
        <taxon>Methanobacteriota</taxon>
        <taxon>Stenosarchaea group</taxon>
        <taxon>Halobacteria</taxon>
        <taxon>Halobacteriales</taxon>
        <taxon>Halococcaceae</taxon>
        <taxon>Halococcus</taxon>
    </lineage>
</organism>
<feature type="transmembrane region" description="Helical" evidence="1">
    <location>
        <begin position="41"/>
        <end position="63"/>
    </location>
</feature>